<feature type="domain" description="NAD-dependent epimerase/dehydratase" evidence="1">
    <location>
        <begin position="13"/>
        <end position="225"/>
    </location>
</feature>
<dbReference type="InterPro" id="IPR036291">
    <property type="entry name" value="NAD(P)-bd_dom_sf"/>
</dbReference>
<dbReference type="AlphaFoldDB" id="A0A3B1BX73"/>
<evidence type="ECO:0000259" key="1">
    <source>
        <dbReference type="Pfam" id="PF01370"/>
    </source>
</evidence>
<evidence type="ECO:0000313" key="2">
    <source>
        <dbReference type="EMBL" id="VAX11005.1"/>
    </source>
</evidence>
<dbReference type="Gene3D" id="3.40.50.720">
    <property type="entry name" value="NAD(P)-binding Rossmann-like Domain"/>
    <property type="match status" value="1"/>
</dbReference>
<dbReference type="CDD" id="cd05266">
    <property type="entry name" value="SDR_a4"/>
    <property type="match status" value="1"/>
</dbReference>
<dbReference type="InterPro" id="IPR051783">
    <property type="entry name" value="NAD(P)-dependent_oxidoreduct"/>
</dbReference>
<dbReference type="InterPro" id="IPR001509">
    <property type="entry name" value="Epimerase_deHydtase"/>
</dbReference>
<sequence length="306" mass="33924">MTAQGKDFTQVFIIGCGGIGQLVARQWQQANLPVTGLIRSKSSAEQLLRQGITPLTLDLDNSTTETSPSILPRLALDQALVYYFAPPPKSGNQDPRITHFLRLIEAAPPPARIVYLSTSGVYGDQGGRLIDEETPVRPVAARAKRRYFAEQAVRRWGETQQVPVITLRTGGIYGPGRLPLKRIRDQLPIIHEHLAPVTNRIHSADLVQACVAAAKKGGSGRIYNISDGSQSNMTEYFNLIADYFDLPRPPNIDWTEAKKQLSAGMLSYLQESRQLDNRRMLNELGVQLHYPNLQWGLASCKINRGG</sequence>
<organism evidence="2">
    <name type="scientific">hydrothermal vent metagenome</name>
    <dbReference type="NCBI Taxonomy" id="652676"/>
    <lineage>
        <taxon>unclassified sequences</taxon>
        <taxon>metagenomes</taxon>
        <taxon>ecological metagenomes</taxon>
    </lineage>
</organism>
<dbReference type="Pfam" id="PF01370">
    <property type="entry name" value="Epimerase"/>
    <property type="match status" value="1"/>
</dbReference>
<reference evidence="2" key="1">
    <citation type="submission" date="2018-06" db="EMBL/GenBank/DDBJ databases">
        <authorList>
            <person name="Zhirakovskaya E."/>
        </authorList>
    </citation>
    <scope>NUCLEOTIDE SEQUENCE</scope>
</reference>
<dbReference type="GO" id="GO:0005737">
    <property type="term" value="C:cytoplasm"/>
    <property type="evidence" value="ECO:0007669"/>
    <property type="project" value="TreeGrafter"/>
</dbReference>
<dbReference type="SUPFAM" id="SSF51735">
    <property type="entry name" value="NAD(P)-binding Rossmann-fold domains"/>
    <property type="match status" value="1"/>
</dbReference>
<accession>A0A3B1BX73</accession>
<dbReference type="EMBL" id="UOFY01000061">
    <property type="protein sequence ID" value="VAX11005.1"/>
    <property type="molecule type" value="Genomic_DNA"/>
</dbReference>
<dbReference type="PANTHER" id="PTHR48079:SF6">
    <property type="entry name" value="NAD(P)-BINDING DOMAIN-CONTAINING PROTEIN-RELATED"/>
    <property type="match status" value="1"/>
</dbReference>
<protein>
    <submittedName>
        <fullName evidence="2">Nucleoside-diphosphate-sugar epimerases</fullName>
    </submittedName>
</protein>
<gene>
    <name evidence="2" type="ORF">MNBD_GAMMA25-2230</name>
</gene>
<dbReference type="PANTHER" id="PTHR48079">
    <property type="entry name" value="PROTEIN YEEZ"/>
    <property type="match status" value="1"/>
</dbReference>
<dbReference type="GO" id="GO:0004029">
    <property type="term" value="F:aldehyde dehydrogenase (NAD+) activity"/>
    <property type="evidence" value="ECO:0007669"/>
    <property type="project" value="TreeGrafter"/>
</dbReference>
<name>A0A3B1BX73_9ZZZZ</name>
<proteinExistence type="predicted"/>